<dbReference type="RefSeq" id="WP_277277591.1">
    <property type="nucleotide sequence ID" value="NZ_JAROCY010000009.1"/>
</dbReference>
<dbReference type="Proteomes" id="UP001222770">
    <property type="component" value="Unassembled WGS sequence"/>
</dbReference>
<dbReference type="InterPro" id="IPR008807">
    <property type="entry name" value="ROS_MUCR"/>
</dbReference>
<organism evidence="3 4">
    <name type="scientific">Novosphingobium cyanobacteriorum</name>
    <dbReference type="NCBI Taxonomy" id="3024215"/>
    <lineage>
        <taxon>Bacteria</taxon>
        <taxon>Pseudomonadati</taxon>
        <taxon>Pseudomonadota</taxon>
        <taxon>Alphaproteobacteria</taxon>
        <taxon>Sphingomonadales</taxon>
        <taxon>Sphingomonadaceae</taxon>
        <taxon>Novosphingobium</taxon>
    </lineage>
</organism>
<evidence type="ECO:0000313" key="3">
    <source>
        <dbReference type="EMBL" id="MDF8333669.1"/>
    </source>
</evidence>
<evidence type="ECO:0000256" key="2">
    <source>
        <dbReference type="SAM" id="MobiDB-lite"/>
    </source>
</evidence>
<evidence type="ECO:0000313" key="4">
    <source>
        <dbReference type="Proteomes" id="UP001222770"/>
    </source>
</evidence>
<evidence type="ECO:0000256" key="1">
    <source>
        <dbReference type="ARBA" id="ARBA00007031"/>
    </source>
</evidence>
<proteinExistence type="inferred from homology"/>
<sequence>MSDANLFAHVADIVSAHVSNNAVAASDLPNLIKAVHASLTKLGEPAPAEQKRAPAVSIRSSVKPDGLTCLECGTKTQLLRRHLMREHKLLPDQYTTRWGLARDYPMVAPDYSERRKLLAVSIGLGLKSPRARAKERASLDTDGVDLPVISAGPSPLEPSSPGPGPQSGQSADT</sequence>
<reference evidence="3 4" key="1">
    <citation type="submission" date="2023-03" db="EMBL/GenBank/DDBJ databases">
        <title>Novosphingobium cyanobacteriorum sp. nov., isolated from a eutrophic reservoir during the Microcystis bloom period.</title>
        <authorList>
            <person name="Kang M."/>
            <person name="Le V."/>
            <person name="Ko S.-R."/>
            <person name="Lee S.-A."/>
            <person name="Ahn C.-Y."/>
        </authorList>
    </citation>
    <scope>NUCLEOTIDE SEQUENCE [LARGE SCALE GENOMIC DNA]</scope>
    <source>
        <strain evidence="3 4">HBC54</strain>
    </source>
</reference>
<gene>
    <name evidence="3" type="ORF">POM99_10695</name>
</gene>
<feature type="compositionally biased region" description="Pro residues" evidence="2">
    <location>
        <begin position="155"/>
        <end position="164"/>
    </location>
</feature>
<dbReference type="Gene3D" id="1.10.10.1550">
    <property type="entry name" value="ROS/MUCR transcriptional regulator protein"/>
    <property type="match status" value="1"/>
</dbReference>
<feature type="region of interest" description="Disordered" evidence="2">
    <location>
        <begin position="130"/>
        <end position="173"/>
    </location>
</feature>
<dbReference type="EMBL" id="JAROCY010000009">
    <property type="protein sequence ID" value="MDF8333669.1"/>
    <property type="molecule type" value="Genomic_DNA"/>
</dbReference>
<dbReference type="InterPro" id="IPR041920">
    <property type="entry name" value="ROS/MUCR_sf"/>
</dbReference>
<keyword evidence="4" id="KW-1185">Reference proteome</keyword>
<protein>
    <submittedName>
        <fullName evidence="3">MucR family transcriptional regulator</fullName>
    </submittedName>
</protein>
<comment type="caution">
    <text evidence="3">The sequence shown here is derived from an EMBL/GenBank/DDBJ whole genome shotgun (WGS) entry which is preliminary data.</text>
</comment>
<accession>A0ABT6CIB6</accession>
<name>A0ABT6CIB6_9SPHN</name>
<comment type="similarity">
    <text evidence="1">Belongs to the ros/MucR family.</text>
</comment>
<dbReference type="Pfam" id="PF05443">
    <property type="entry name" value="ROS_MUCR"/>
    <property type="match status" value="1"/>
</dbReference>